<dbReference type="AlphaFoldDB" id="A0A1C4VDC1"/>
<proteinExistence type="predicted"/>
<dbReference type="EMBL" id="FMCU01000002">
    <property type="protein sequence ID" value="SCE81916.1"/>
    <property type="molecule type" value="Genomic_DNA"/>
</dbReference>
<dbReference type="STRING" id="121616.GA0070216_102293"/>
<gene>
    <name evidence="1" type="ORF">GA0070216_102293</name>
</gene>
<protein>
    <submittedName>
        <fullName evidence="1">Uncharacterized protein</fullName>
    </submittedName>
</protein>
<keyword evidence="2" id="KW-1185">Reference proteome</keyword>
<name>A0A1C4VDC1_9ACTN</name>
<evidence type="ECO:0000313" key="1">
    <source>
        <dbReference type="EMBL" id="SCE81916.1"/>
    </source>
</evidence>
<sequence length="47" mass="5092">MSAPAPAPPTDGVAPVSRAGVRTCGVRLVRRRHVDLMRVHSDSCRPR</sequence>
<accession>A0A1C4VDC1</accession>
<reference evidence="2" key="1">
    <citation type="submission" date="2016-06" db="EMBL/GenBank/DDBJ databases">
        <authorList>
            <person name="Varghese N."/>
            <person name="Submissions Spin"/>
        </authorList>
    </citation>
    <scope>NUCLEOTIDE SEQUENCE [LARGE SCALE GENOMIC DNA]</scope>
    <source>
        <strain evidence="2">DSM 44100</strain>
    </source>
</reference>
<organism evidence="1 2">
    <name type="scientific">Micromonospora matsumotoense</name>
    <dbReference type="NCBI Taxonomy" id="121616"/>
    <lineage>
        <taxon>Bacteria</taxon>
        <taxon>Bacillati</taxon>
        <taxon>Actinomycetota</taxon>
        <taxon>Actinomycetes</taxon>
        <taxon>Micromonosporales</taxon>
        <taxon>Micromonosporaceae</taxon>
        <taxon>Micromonospora</taxon>
    </lineage>
</organism>
<dbReference type="Proteomes" id="UP000198797">
    <property type="component" value="Unassembled WGS sequence"/>
</dbReference>
<evidence type="ECO:0000313" key="2">
    <source>
        <dbReference type="Proteomes" id="UP000198797"/>
    </source>
</evidence>